<dbReference type="PANTHER" id="PTHR43791:SF52">
    <property type="entry name" value="TRANSPORTER, PUTATIVE (AFU_ORTHOLOGUE AFUA_1G11820)-RELATED"/>
    <property type="match status" value="1"/>
</dbReference>
<evidence type="ECO:0000256" key="4">
    <source>
        <dbReference type="ARBA" id="ARBA00022989"/>
    </source>
</evidence>
<feature type="transmembrane region" description="Helical" evidence="7">
    <location>
        <begin position="77"/>
        <end position="96"/>
    </location>
</feature>
<feature type="transmembrane region" description="Helical" evidence="7">
    <location>
        <begin position="39"/>
        <end position="56"/>
    </location>
</feature>
<feature type="transmembrane region" description="Helical" evidence="7">
    <location>
        <begin position="411"/>
        <end position="432"/>
    </location>
</feature>
<dbReference type="GO" id="GO:0016020">
    <property type="term" value="C:membrane"/>
    <property type="evidence" value="ECO:0007669"/>
    <property type="project" value="UniProtKB-SubCell"/>
</dbReference>
<feature type="region of interest" description="Disordered" evidence="6">
    <location>
        <begin position="1"/>
        <end position="25"/>
    </location>
</feature>
<keyword evidence="5 7" id="KW-0472">Membrane</keyword>
<protein>
    <submittedName>
        <fullName evidence="8">MFS general substrate transporter</fullName>
    </submittedName>
</protein>
<reference evidence="8" key="1">
    <citation type="journal article" date="2020" name="Stud. Mycol.">
        <title>101 Dothideomycetes genomes: a test case for predicting lifestyles and emergence of pathogens.</title>
        <authorList>
            <person name="Haridas S."/>
            <person name="Albert R."/>
            <person name="Binder M."/>
            <person name="Bloem J."/>
            <person name="Labutti K."/>
            <person name="Salamov A."/>
            <person name="Andreopoulos B."/>
            <person name="Baker S."/>
            <person name="Barry K."/>
            <person name="Bills G."/>
            <person name="Bluhm B."/>
            <person name="Cannon C."/>
            <person name="Castanera R."/>
            <person name="Culley D."/>
            <person name="Daum C."/>
            <person name="Ezra D."/>
            <person name="Gonzalez J."/>
            <person name="Henrissat B."/>
            <person name="Kuo A."/>
            <person name="Liang C."/>
            <person name="Lipzen A."/>
            <person name="Lutzoni F."/>
            <person name="Magnuson J."/>
            <person name="Mondo S."/>
            <person name="Nolan M."/>
            <person name="Ohm R."/>
            <person name="Pangilinan J."/>
            <person name="Park H.-J."/>
            <person name="Ramirez L."/>
            <person name="Alfaro M."/>
            <person name="Sun H."/>
            <person name="Tritt A."/>
            <person name="Yoshinaga Y."/>
            <person name="Zwiers L.-H."/>
            <person name="Turgeon B."/>
            <person name="Goodwin S."/>
            <person name="Spatafora J."/>
            <person name="Crous P."/>
            <person name="Grigoriev I."/>
        </authorList>
    </citation>
    <scope>NUCLEOTIDE SEQUENCE</scope>
    <source>
        <strain evidence="8">CBS 269.34</strain>
    </source>
</reference>
<evidence type="ECO:0000256" key="2">
    <source>
        <dbReference type="ARBA" id="ARBA00022448"/>
    </source>
</evidence>
<dbReference type="EMBL" id="MU004182">
    <property type="protein sequence ID" value="KAF2501681.1"/>
    <property type="molecule type" value="Genomic_DNA"/>
</dbReference>
<feature type="transmembrane region" description="Helical" evidence="7">
    <location>
        <begin position="251"/>
        <end position="273"/>
    </location>
</feature>
<keyword evidence="9" id="KW-1185">Reference proteome</keyword>
<keyword evidence="2" id="KW-0813">Transport</keyword>
<dbReference type="FunFam" id="1.20.1250.20:FF:000068">
    <property type="entry name" value="MFS general substrate transporter"/>
    <property type="match status" value="1"/>
</dbReference>
<evidence type="ECO:0000256" key="5">
    <source>
        <dbReference type="ARBA" id="ARBA00023136"/>
    </source>
</evidence>
<evidence type="ECO:0000256" key="3">
    <source>
        <dbReference type="ARBA" id="ARBA00022692"/>
    </source>
</evidence>
<evidence type="ECO:0000313" key="9">
    <source>
        <dbReference type="Proteomes" id="UP000799750"/>
    </source>
</evidence>
<dbReference type="GO" id="GO:0022857">
    <property type="term" value="F:transmembrane transporter activity"/>
    <property type="evidence" value="ECO:0007669"/>
    <property type="project" value="InterPro"/>
</dbReference>
<evidence type="ECO:0000313" key="8">
    <source>
        <dbReference type="EMBL" id="KAF2501681.1"/>
    </source>
</evidence>
<feature type="transmembrane region" description="Helical" evidence="7">
    <location>
        <begin position="346"/>
        <end position="367"/>
    </location>
</feature>
<evidence type="ECO:0000256" key="7">
    <source>
        <dbReference type="SAM" id="Phobius"/>
    </source>
</evidence>
<gene>
    <name evidence="8" type="ORF">BU16DRAFT_577775</name>
</gene>
<organism evidence="8 9">
    <name type="scientific">Lophium mytilinum</name>
    <dbReference type="NCBI Taxonomy" id="390894"/>
    <lineage>
        <taxon>Eukaryota</taxon>
        <taxon>Fungi</taxon>
        <taxon>Dikarya</taxon>
        <taxon>Ascomycota</taxon>
        <taxon>Pezizomycotina</taxon>
        <taxon>Dothideomycetes</taxon>
        <taxon>Pleosporomycetidae</taxon>
        <taxon>Mytilinidiales</taxon>
        <taxon>Mytilinidiaceae</taxon>
        <taxon>Lophium</taxon>
    </lineage>
</organism>
<dbReference type="InterPro" id="IPR011701">
    <property type="entry name" value="MFS"/>
</dbReference>
<feature type="transmembrane region" description="Helical" evidence="7">
    <location>
        <begin position="152"/>
        <end position="171"/>
    </location>
</feature>
<feature type="transmembrane region" description="Helical" evidence="7">
    <location>
        <begin position="317"/>
        <end position="340"/>
    </location>
</feature>
<feature type="transmembrane region" description="Helical" evidence="7">
    <location>
        <begin position="379"/>
        <end position="399"/>
    </location>
</feature>
<dbReference type="Proteomes" id="UP000799750">
    <property type="component" value="Unassembled WGS sequence"/>
</dbReference>
<feature type="transmembrane region" description="Helical" evidence="7">
    <location>
        <begin position="116"/>
        <end position="140"/>
    </location>
</feature>
<accession>A0A6A6RAU9</accession>
<name>A0A6A6RAU9_9PEZI</name>
<keyword evidence="3 7" id="KW-0812">Transmembrane</keyword>
<feature type="transmembrane region" description="Helical" evidence="7">
    <location>
        <begin position="183"/>
        <end position="205"/>
    </location>
</feature>
<feature type="transmembrane region" description="Helical" evidence="7">
    <location>
        <begin position="293"/>
        <end position="310"/>
    </location>
</feature>
<proteinExistence type="predicted"/>
<feature type="region of interest" description="Disordered" evidence="6">
    <location>
        <begin position="441"/>
        <end position="468"/>
    </location>
</feature>
<dbReference type="SUPFAM" id="SSF103473">
    <property type="entry name" value="MFS general substrate transporter"/>
    <property type="match status" value="1"/>
</dbReference>
<comment type="subcellular location">
    <subcellularLocation>
        <location evidence="1">Membrane</location>
        <topology evidence="1">Multi-pass membrane protein</topology>
    </subcellularLocation>
</comment>
<keyword evidence="4 7" id="KW-1133">Transmembrane helix</keyword>
<dbReference type="Gene3D" id="1.20.1250.20">
    <property type="entry name" value="MFS general substrate transporter like domains"/>
    <property type="match status" value="3"/>
</dbReference>
<dbReference type="PANTHER" id="PTHR43791">
    <property type="entry name" value="PERMEASE-RELATED"/>
    <property type="match status" value="1"/>
</dbReference>
<dbReference type="OrthoDB" id="19923at2759"/>
<dbReference type="AlphaFoldDB" id="A0A6A6RAU9"/>
<dbReference type="InterPro" id="IPR036259">
    <property type="entry name" value="MFS_trans_sf"/>
</dbReference>
<sequence length="468" mass="51697">MAPTTFSEKAPSEAEIPQGNLSTPSLHDPMAEKCLLRKLDLHILPPLFTLFLLAFLDRTNIGNARIQGLTEDLHLHGSAYNTALLTFFIPYILFEIPSNLVLRALAPSTWLSLTMILWGIATIGQGLITTLPGLIAHAMYYRRYELQRRLSLFFAASILAGAFGGLFAYALAHLHGVGGYAGWRWIFIVEGLLTVVVGVAARWWVVDWPETARFLTPAERELLIERLARDTDAAAMDRLDRRAVRRIAGDVKMYIGVVMYFGVVNTGYAGAFFVPTIIRELGYTAAAAQVRSIPVFVVATVVSLGAAVVSDRVRRRYWFCMGGLGVASVGYVLLLCQRWLSVGVRYFALFLVVPGGFVTQPITLVWVANTMSGHYKRAVSTAVMVGLGNAGGIVASSVFLDREMPRYPTGYGVSLGLLWVCGAACTVFLFVVKRENGKRDRGERDHRLERTEDADNLGDDHPRFRFAT</sequence>
<dbReference type="Pfam" id="PF07690">
    <property type="entry name" value="MFS_1"/>
    <property type="match status" value="1"/>
</dbReference>
<evidence type="ECO:0000256" key="1">
    <source>
        <dbReference type="ARBA" id="ARBA00004141"/>
    </source>
</evidence>
<evidence type="ECO:0000256" key="6">
    <source>
        <dbReference type="SAM" id="MobiDB-lite"/>
    </source>
</evidence>